<gene>
    <name evidence="9" type="ORF">PIB30_097297</name>
</gene>
<evidence type="ECO:0000256" key="5">
    <source>
        <dbReference type="ARBA" id="ARBA00023242"/>
    </source>
</evidence>
<feature type="domain" description="RRM" evidence="8">
    <location>
        <begin position="56"/>
        <end position="134"/>
    </location>
</feature>
<dbReference type="SMART" id="SM00360">
    <property type="entry name" value="RRM"/>
    <property type="match status" value="1"/>
</dbReference>
<feature type="region of interest" description="Disordered" evidence="7">
    <location>
        <begin position="591"/>
        <end position="637"/>
    </location>
</feature>
<keyword evidence="5" id="KW-0539">Nucleus</keyword>
<dbReference type="PROSITE" id="PS50102">
    <property type="entry name" value="RRM"/>
    <property type="match status" value="1"/>
</dbReference>
<sequence length="649" mass="74066">MLGGVRGRWRVERGKHWEASGYTKRRNKGESGGGFASGVRRWGLWAIHLNRWEGTHTVFIDGLPAKTTKRELYKLMGRNEYIVDVFISRKVRFNKEDIFAFVRFKEYGGASKAVENMNGTSWQGKVLTVRMFGSRDYHSKPLGNKGNDRPRQRVIKKWIPITKKSEEDRTKDNSVADHKSGSSLWKQVNTVWADEQKQRLEWSLLGVCVKPIEFRKVMNLILDKWDSLGDIELRDVGPDRCLITFSNSEIRDKAIYNELLLSVFDEVRYHWNIFWSLSRRVWLEVIGMPVSLWCIKNFTKVAELWEKVLLFDDKTKEAKSFSIGRILIDCYQWEMINEWVSLNVEDQTFEIHVKEVSVEAYNMEAHPNRESENSLASVSMDKEGEVSKKMDAPMENQQTLLILQSMPSNQAKGGYRYDIHGIFNDGAWFDETFNSEKERGSVVRGPQHACWYEKIKGWYSEATYGVTCMDPMLFEAQYVDSKNGYGPIDDNRIECGLKVDQNGLSMEDDTQSSNSCPYPSGFGPCESGNHVHETIRAQNISEVMRETPCDVGDDRRIPEIEVPVASPHETHSLSEERQRRRFEELCRDGAESGVGGEEQVVESGTAVLNGESGTLSPVGPQAESGDAGSKEGESSETLYLINKEVGFDE</sequence>
<protein>
    <recommendedName>
        <fullName evidence="8">RRM domain-containing protein</fullName>
    </recommendedName>
</protein>
<dbReference type="Gene3D" id="3.30.70.330">
    <property type="match status" value="1"/>
</dbReference>
<evidence type="ECO:0000256" key="3">
    <source>
        <dbReference type="ARBA" id="ARBA00022884"/>
    </source>
</evidence>
<evidence type="ECO:0000313" key="10">
    <source>
        <dbReference type="Proteomes" id="UP001341840"/>
    </source>
</evidence>
<evidence type="ECO:0000256" key="7">
    <source>
        <dbReference type="SAM" id="MobiDB-lite"/>
    </source>
</evidence>
<dbReference type="InterPro" id="IPR051106">
    <property type="entry name" value="RNA-bind/splicing_reg"/>
</dbReference>
<dbReference type="InterPro" id="IPR012677">
    <property type="entry name" value="Nucleotide-bd_a/b_plait_sf"/>
</dbReference>
<name>A0ABU6ZVR0_9FABA</name>
<keyword evidence="10" id="KW-1185">Reference proteome</keyword>
<accession>A0ABU6ZVR0</accession>
<keyword evidence="3 6" id="KW-0694">RNA-binding</keyword>
<keyword evidence="2" id="KW-0507">mRNA processing</keyword>
<dbReference type="SUPFAM" id="SSF54928">
    <property type="entry name" value="RNA-binding domain, RBD"/>
    <property type="match status" value="1"/>
</dbReference>
<evidence type="ECO:0000256" key="6">
    <source>
        <dbReference type="PROSITE-ProRule" id="PRU00176"/>
    </source>
</evidence>
<dbReference type="PANTHER" id="PTHR48028:SF4">
    <property type="entry name" value="SC35-LIKE SPLICING FACTOR"/>
    <property type="match status" value="1"/>
</dbReference>
<comment type="subcellular location">
    <subcellularLocation>
        <location evidence="1">Nucleus</location>
    </subcellularLocation>
</comment>
<organism evidence="9 10">
    <name type="scientific">Stylosanthes scabra</name>
    <dbReference type="NCBI Taxonomy" id="79078"/>
    <lineage>
        <taxon>Eukaryota</taxon>
        <taxon>Viridiplantae</taxon>
        <taxon>Streptophyta</taxon>
        <taxon>Embryophyta</taxon>
        <taxon>Tracheophyta</taxon>
        <taxon>Spermatophyta</taxon>
        <taxon>Magnoliopsida</taxon>
        <taxon>eudicotyledons</taxon>
        <taxon>Gunneridae</taxon>
        <taxon>Pentapetalae</taxon>
        <taxon>rosids</taxon>
        <taxon>fabids</taxon>
        <taxon>Fabales</taxon>
        <taxon>Fabaceae</taxon>
        <taxon>Papilionoideae</taxon>
        <taxon>50 kb inversion clade</taxon>
        <taxon>dalbergioids sensu lato</taxon>
        <taxon>Dalbergieae</taxon>
        <taxon>Pterocarpus clade</taxon>
        <taxon>Stylosanthes</taxon>
    </lineage>
</organism>
<evidence type="ECO:0000256" key="1">
    <source>
        <dbReference type="ARBA" id="ARBA00004123"/>
    </source>
</evidence>
<evidence type="ECO:0000256" key="4">
    <source>
        <dbReference type="ARBA" id="ARBA00023187"/>
    </source>
</evidence>
<reference evidence="9 10" key="1">
    <citation type="journal article" date="2023" name="Plants (Basel)">
        <title>Bridging the Gap: Combining Genomics and Transcriptomics Approaches to Understand Stylosanthes scabra, an Orphan Legume from the Brazilian Caatinga.</title>
        <authorList>
            <person name="Ferreira-Neto J.R.C."/>
            <person name="da Silva M.D."/>
            <person name="Binneck E."/>
            <person name="de Melo N.F."/>
            <person name="da Silva R.H."/>
            <person name="de Melo A.L.T.M."/>
            <person name="Pandolfi V."/>
            <person name="Bustamante F.O."/>
            <person name="Brasileiro-Vidal A.C."/>
            <person name="Benko-Iseppon A.M."/>
        </authorList>
    </citation>
    <scope>NUCLEOTIDE SEQUENCE [LARGE SCALE GENOMIC DNA]</scope>
    <source>
        <tissue evidence="9">Leaves</tissue>
    </source>
</reference>
<dbReference type="InterPro" id="IPR000504">
    <property type="entry name" value="RRM_dom"/>
</dbReference>
<keyword evidence="4" id="KW-0508">mRNA splicing</keyword>
<comment type="caution">
    <text evidence="9">The sequence shown here is derived from an EMBL/GenBank/DDBJ whole genome shotgun (WGS) entry which is preliminary data.</text>
</comment>
<dbReference type="EMBL" id="JASCZI010274241">
    <property type="protein sequence ID" value="MED6225811.1"/>
    <property type="molecule type" value="Genomic_DNA"/>
</dbReference>
<evidence type="ECO:0000313" key="9">
    <source>
        <dbReference type="EMBL" id="MED6225811.1"/>
    </source>
</evidence>
<dbReference type="InterPro" id="IPR035979">
    <property type="entry name" value="RBD_domain_sf"/>
</dbReference>
<proteinExistence type="predicted"/>
<evidence type="ECO:0000256" key="2">
    <source>
        <dbReference type="ARBA" id="ARBA00022664"/>
    </source>
</evidence>
<dbReference type="Proteomes" id="UP001341840">
    <property type="component" value="Unassembled WGS sequence"/>
</dbReference>
<dbReference type="Pfam" id="PF00076">
    <property type="entry name" value="RRM_1"/>
    <property type="match status" value="1"/>
</dbReference>
<evidence type="ECO:0000259" key="8">
    <source>
        <dbReference type="PROSITE" id="PS50102"/>
    </source>
</evidence>
<dbReference type="PANTHER" id="PTHR48028">
    <property type="entry name" value="GLYCINE-RICH RNA-BINDING PROTEIN RZ1A"/>
    <property type="match status" value="1"/>
</dbReference>
<dbReference type="CDD" id="cd00590">
    <property type="entry name" value="RRM_SF"/>
    <property type="match status" value="1"/>
</dbReference>